<evidence type="ECO:0000313" key="4">
    <source>
        <dbReference type="EMBL" id="GIN96922.1"/>
    </source>
</evidence>
<protein>
    <submittedName>
        <fullName evidence="4">Uncharacterized protein</fullName>
    </submittedName>
</protein>
<evidence type="ECO:0000256" key="2">
    <source>
        <dbReference type="SAM" id="MobiDB-lite"/>
    </source>
</evidence>
<evidence type="ECO:0000313" key="5">
    <source>
        <dbReference type="Proteomes" id="UP000680670"/>
    </source>
</evidence>
<keyword evidence="3" id="KW-1133">Transmembrane helix</keyword>
<feature type="compositionally biased region" description="Basic and acidic residues" evidence="2">
    <location>
        <begin position="402"/>
        <end position="417"/>
    </location>
</feature>
<feature type="compositionally biased region" description="Pro residues" evidence="2">
    <location>
        <begin position="369"/>
        <end position="388"/>
    </location>
</feature>
<feature type="compositionally biased region" description="Polar residues" evidence="2">
    <location>
        <begin position="418"/>
        <end position="434"/>
    </location>
</feature>
<evidence type="ECO:0000256" key="3">
    <source>
        <dbReference type="SAM" id="Phobius"/>
    </source>
</evidence>
<feature type="compositionally biased region" description="Low complexity" evidence="2">
    <location>
        <begin position="356"/>
        <end position="368"/>
    </location>
</feature>
<keyword evidence="3" id="KW-0812">Transmembrane</keyword>
<name>A0ABQ4L031_SIMTE</name>
<keyword evidence="3" id="KW-0472">Membrane</keyword>
<comment type="caution">
    <text evidence="4">The sequence shown here is derived from an EMBL/GenBank/DDBJ whole genome shotgun (WGS) entry which is preliminary data.</text>
</comment>
<feature type="transmembrane region" description="Helical" evidence="3">
    <location>
        <begin position="7"/>
        <end position="28"/>
    </location>
</feature>
<feature type="compositionally biased region" description="Low complexity" evidence="2">
    <location>
        <begin position="389"/>
        <end position="398"/>
    </location>
</feature>
<accession>A0ABQ4L031</accession>
<feature type="coiled-coil region" evidence="1">
    <location>
        <begin position="29"/>
        <end position="131"/>
    </location>
</feature>
<feature type="compositionally biased region" description="Low complexity" evidence="2">
    <location>
        <begin position="281"/>
        <end position="324"/>
    </location>
</feature>
<keyword evidence="1" id="KW-0175">Coiled coil</keyword>
<dbReference type="RefSeq" id="WP_213020702.1">
    <property type="nucleotide sequence ID" value="NZ_BORJ01000007.1"/>
</dbReference>
<gene>
    <name evidence="4" type="ORF">J6TS1_27920</name>
</gene>
<reference evidence="4 5" key="1">
    <citation type="submission" date="2021-03" db="EMBL/GenBank/DDBJ databases">
        <title>Antimicrobial resistance genes in bacteria isolated from Japanese honey, and their potential for conferring macrolide and lincosamide resistance in the American foulbrood pathogen Paenibacillus larvae.</title>
        <authorList>
            <person name="Okamoto M."/>
            <person name="Kumagai M."/>
            <person name="Kanamori H."/>
            <person name="Takamatsu D."/>
        </authorList>
    </citation>
    <scope>NUCLEOTIDE SEQUENCE [LARGE SCALE GENOMIC DNA]</scope>
    <source>
        <strain evidence="4 5">J6TS1</strain>
    </source>
</reference>
<organism evidence="4 5">
    <name type="scientific">Siminovitchia terrae</name>
    <name type="common">Bacillus terrae</name>
    <dbReference type="NCBI Taxonomy" id="1914933"/>
    <lineage>
        <taxon>Bacteria</taxon>
        <taxon>Bacillati</taxon>
        <taxon>Bacillota</taxon>
        <taxon>Bacilli</taxon>
        <taxon>Bacillales</taxon>
        <taxon>Bacillaceae</taxon>
        <taxon>Siminovitchia</taxon>
    </lineage>
</organism>
<sequence length="434" mass="46554">MRHFKKNTIIGVSALIGVFAVGGIVYGFNKQHTAQLNQVKQEIKSEQTNLQSIQSYISQLEDKDGYLSSEATIDKLNEYEKSLNSIKDSHSDYKIKKDDLKNEIEVMKIDKQDLTIELEAVKKKIELQEKVNSLFIEKTIEGSSVKSKPVANGIALDTVTEISNEALKGKDDGTAWFKSIQELVDDAISQLNQIEIATNTVSKLVDGDKVVKGVSRKGYDKATKEVNKVKNADVKKDLTGKLDKVLAVVEKNEEKEAKRLAKLEQERAEKERQAAIQQSEQNNQQQVNQNTGSSNSVNNNTSNSGTTSGGNYHSGGSSNGSVGNSNGGGSSYTAPTQKPSYSAPSNGGSSNGGGSNSNQYKAPSKPTAPSNPAPSNPAPKPTPKPSNPNPSGGNNFNGSKGGSDKGKTYTGTKDSEGKITNSGNTWESGTFQID</sequence>
<keyword evidence="5" id="KW-1185">Reference proteome</keyword>
<feature type="compositionally biased region" description="Polar residues" evidence="2">
    <location>
        <begin position="334"/>
        <end position="344"/>
    </location>
</feature>
<dbReference type="Proteomes" id="UP000680670">
    <property type="component" value="Unassembled WGS sequence"/>
</dbReference>
<proteinExistence type="predicted"/>
<evidence type="ECO:0000256" key="1">
    <source>
        <dbReference type="SAM" id="Coils"/>
    </source>
</evidence>
<dbReference type="EMBL" id="BORJ01000007">
    <property type="protein sequence ID" value="GIN96922.1"/>
    <property type="molecule type" value="Genomic_DNA"/>
</dbReference>
<feature type="region of interest" description="Disordered" evidence="2">
    <location>
        <begin position="265"/>
        <end position="434"/>
    </location>
</feature>